<evidence type="ECO:0000256" key="1">
    <source>
        <dbReference type="ARBA" id="ARBA00004019"/>
    </source>
</evidence>
<evidence type="ECO:0000313" key="15">
    <source>
        <dbReference type="Proteomes" id="UP000278475"/>
    </source>
</evidence>
<proteinExistence type="inferred from homology"/>
<feature type="transmembrane region" description="Helical" evidence="11">
    <location>
        <begin position="56"/>
        <end position="79"/>
    </location>
</feature>
<comment type="miscellaneous">
    <text evidence="11">Carbon 2 of the heme B porphyrin ring is defined according to the Fischer nomenclature.</text>
</comment>
<dbReference type="GO" id="GO:0008495">
    <property type="term" value="F:protoheme IX farnesyltransferase activity"/>
    <property type="evidence" value="ECO:0007669"/>
    <property type="project" value="UniProtKB-UniRule"/>
</dbReference>
<feature type="transmembrane region" description="Helical" evidence="11">
    <location>
        <begin position="253"/>
        <end position="271"/>
    </location>
</feature>
<dbReference type="PANTHER" id="PTHR43448:SF2">
    <property type="entry name" value="PROTOHEME IX FARNESYLTRANSFERASE, MITOCHONDRIAL"/>
    <property type="match status" value="1"/>
</dbReference>
<evidence type="ECO:0000256" key="9">
    <source>
        <dbReference type="ARBA" id="ARBA00023136"/>
    </source>
</evidence>
<evidence type="ECO:0000256" key="11">
    <source>
        <dbReference type="HAMAP-Rule" id="MF_00154"/>
    </source>
</evidence>
<evidence type="ECO:0000256" key="5">
    <source>
        <dbReference type="ARBA" id="ARBA00022679"/>
    </source>
</evidence>
<dbReference type="InterPro" id="IPR030470">
    <property type="entry name" value="UbiA_prenylTrfase_CS"/>
</dbReference>
<accession>A0A497ESP3</accession>
<dbReference type="AlphaFoldDB" id="A0A497ESP3"/>
<dbReference type="UniPathway" id="UPA00834">
    <property type="reaction ID" value="UER00712"/>
</dbReference>
<dbReference type="GO" id="GO:0048034">
    <property type="term" value="P:heme O biosynthetic process"/>
    <property type="evidence" value="ECO:0007669"/>
    <property type="project" value="UniProtKB-UniRule"/>
</dbReference>
<evidence type="ECO:0000256" key="7">
    <source>
        <dbReference type="ARBA" id="ARBA00022989"/>
    </source>
</evidence>
<organism evidence="12 15">
    <name type="scientific">Thermoproteota archaeon</name>
    <dbReference type="NCBI Taxonomy" id="2056631"/>
    <lineage>
        <taxon>Archaea</taxon>
        <taxon>Thermoproteota</taxon>
    </lineage>
</organism>
<keyword evidence="5 11" id="KW-0808">Transferase</keyword>
<evidence type="ECO:0000256" key="8">
    <source>
        <dbReference type="ARBA" id="ARBA00023133"/>
    </source>
</evidence>
<dbReference type="PANTHER" id="PTHR43448">
    <property type="entry name" value="PROTOHEME IX FARNESYLTRANSFERASE, MITOCHONDRIAL"/>
    <property type="match status" value="1"/>
</dbReference>
<dbReference type="EMBL" id="QMQX01000006">
    <property type="protein sequence ID" value="RLE53592.1"/>
    <property type="molecule type" value="Genomic_DNA"/>
</dbReference>
<dbReference type="Gene3D" id="1.10.357.140">
    <property type="entry name" value="UbiA prenyltransferase"/>
    <property type="match status" value="1"/>
</dbReference>
<keyword evidence="8 11" id="KW-0350">Heme biosynthesis</keyword>
<feature type="transmembrane region" description="Helical" evidence="11">
    <location>
        <begin position="182"/>
        <end position="206"/>
    </location>
</feature>
<sequence>MLWKKERRSHSIKVLILKKAYSFFKLSKPRILFATYLLFLIPYLTASHPNEFSNPMRLAILSLLAITTSMAFNSANSYFDRDIDSIMQRTRKRPLPSGTLTVKEAQAFVASSFTASALIAAYVSLIYGPIILALYCLAALSYIGIYTLFLKRRTALNVITLSPAVAVPILVGWYLGCGCLSLQSILMGIAATTWGPLHLWALASVYTQDYIRARVPMLPTVLNLKDVGKIMFTLALALSAITLSIALIKAHKLIYLLITIPATTALLRFSYKTLKEPGSKWSFKLYKFSSYYLPIILFSAYLNTIIPL</sequence>
<dbReference type="PROSITE" id="PS00943">
    <property type="entry name" value="UBIA"/>
    <property type="match status" value="1"/>
</dbReference>
<feature type="transmembrane region" description="Helical" evidence="11">
    <location>
        <begin position="156"/>
        <end position="176"/>
    </location>
</feature>
<dbReference type="EC" id="2.5.1.141" evidence="11"/>
<dbReference type="InterPro" id="IPR044878">
    <property type="entry name" value="UbiA_sf"/>
</dbReference>
<evidence type="ECO:0000313" key="14">
    <source>
        <dbReference type="Proteomes" id="UP000272051"/>
    </source>
</evidence>
<comment type="function">
    <text evidence="1 11">Converts heme B (protoheme IX) to heme O by substitution of the vinyl group on carbon 2 of heme B porphyrin ring with a hydroxyethyl farnesyl side group.</text>
</comment>
<evidence type="ECO:0000256" key="6">
    <source>
        <dbReference type="ARBA" id="ARBA00022692"/>
    </source>
</evidence>
<gene>
    <name evidence="11" type="primary">ctaB</name>
    <name evidence="12" type="ORF">DRJ31_01605</name>
    <name evidence="13" type="ORF">DRJ33_00615</name>
</gene>
<dbReference type="HAMAP" id="MF_00154">
    <property type="entry name" value="CyoE_CtaB"/>
    <property type="match status" value="1"/>
</dbReference>
<dbReference type="GO" id="GO:0005886">
    <property type="term" value="C:plasma membrane"/>
    <property type="evidence" value="ECO:0007669"/>
    <property type="project" value="UniProtKB-SubCell"/>
</dbReference>
<evidence type="ECO:0000313" key="12">
    <source>
        <dbReference type="EMBL" id="RLE50373.1"/>
    </source>
</evidence>
<dbReference type="Proteomes" id="UP000278475">
    <property type="component" value="Unassembled WGS sequence"/>
</dbReference>
<evidence type="ECO:0000256" key="4">
    <source>
        <dbReference type="ARBA" id="ARBA00010223"/>
    </source>
</evidence>
<comment type="caution">
    <text evidence="12">The sequence shown here is derived from an EMBL/GenBank/DDBJ whole genome shotgun (WGS) entry which is preliminary data.</text>
</comment>
<comment type="similarity">
    <text evidence="11">Belongs to the UbiA prenyltransferase family. Protoheme IX farnesyltransferase subfamily.</text>
</comment>
<keyword evidence="9 11" id="KW-0472">Membrane</keyword>
<comment type="pathway">
    <text evidence="3 11">Porphyrin-containing compound metabolism; heme O biosynthesis; heme O from protoheme: step 1/1.</text>
</comment>
<evidence type="ECO:0000256" key="2">
    <source>
        <dbReference type="ARBA" id="ARBA00004651"/>
    </source>
</evidence>
<feature type="transmembrane region" description="Helical" evidence="11">
    <location>
        <begin position="227"/>
        <end position="247"/>
    </location>
</feature>
<dbReference type="Proteomes" id="UP000272051">
    <property type="component" value="Unassembled WGS sequence"/>
</dbReference>
<keyword evidence="7 11" id="KW-1133">Transmembrane helix</keyword>
<dbReference type="EMBL" id="QMQV01000007">
    <property type="protein sequence ID" value="RLE50373.1"/>
    <property type="molecule type" value="Genomic_DNA"/>
</dbReference>
<dbReference type="Pfam" id="PF01040">
    <property type="entry name" value="UbiA"/>
    <property type="match status" value="1"/>
</dbReference>
<dbReference type="InterPro" id="IPR006369">
    <property type="entry name" value="Protohaem_IX_farnesylTrfase"/>
</dbReference>
<feature type="transmembrane region" description="Helical" evidence="11">
    <location>
        <begin position="291"/>
        <end position="307"/>
    </location>
</feature>
<comment type="similarity">
    <text evidence="4">In the C-terminal section; belongs to the UbiA prenyltransferase family. Protoheme IX farnesyltransferase subfamily.</text>
</comment>
<reference evidence="14 15" key="1">
    <citation type="submission" date="2018-06" db="EMBL/GenBank/DDBJ databases">
        <title>Extensive metabolic versatility and redundancy in microbially diverse, dynamic hydrothermal sediments.</title>
        <authorList>
            <person name="Dombrowski N."/>
            <person name="Teske A."/>
            <person name="Baker B.J."/>
        </authorList>
    </citation>
    <scope>NUCLEOTIDE SEQUENCE [LARGE SCALE GENOMIC DNA]</scope>
    <source>
        <strain evidence="13">B34_G17</strain>
        <strain evidence="12">B66_G16</strain>
    </source>
</reference>
<keyword evidence="6 11" id="KW-0812">Transmembrane</keyword>
<evidence type="ECO:0000256" key="10">
    <source>
        <dbReference type="ARBA" id="ARBA00047690"/>
    </source>
</evidence>
<keyword evidence="11" id="KW-1003">Cell membrane</keyword>
<feature type="transmembrane region" description="Helical" evidence="11">
    <location>
        <begin position="130"/>
        <end position="149"/>
    </location>
</feature>
<comment type="subcellular location">
    <subcellularLocation>
        <location evidence="2 11">Cell membrane</location>
        <topology evidence="2 11">Multi-pass membrane protein</topology>
    </subcellularLocation>
</comment>
<name>A0A497ESP3_9CREN</name>
<comment type="catalytic activity">
    <reaction evidence="10 11">
        <text>heme b + (2E,6E)-farnesyl diphosphate + H2O = Fe(II)-heme o + diphosphate</text>
        <dbReference type="Rhea" id="RHEA:28070"/>
        <dbReference type="ChEBI" id="CHEBI:15377"/>
        <dbReference type="ChEBI" id="CHEBI:33019"/>
        <dbReference type="ChEBI" id="CHEBI:60344"/>
        <dbReference type="ChEBI" id="CHEBI:60530"/>
        <dbReference type="ChEBI" id="CHEBI:175763"/>
        <dbReference type="EC" id="2.5.1.141"/>
    </reaction>
</comment>
<dbReference type="InterPro" id="IPR000537">
    <property type="entry name" value="UbiA_prenyltransferase"/>
</dbReference>
<feature type="transmembrane region" description="Helical" evidence="11">
    <location>
        <begin position="100"/>
        <end position="124"/>
    </location>
</feature>
<evidence type="ECO:0000256" key="3">
    <source>
        <dbReference type="ARBA" id="ARBA00004919"/>
    </source>
</evidence>
<dbReference type="CDD" id="cd13957">
    <property type="entry name" value="PT_UbiA_Cox10"/>
    <property type="match status" value="1"/>
</dbReference>
<evidence type="ECO:0000313" key="13">
    <source>
        <dbReference type="EMBL" id="RLE53592.1"/>
    </source>
</evidence>
<protein>
    <recommendedName>
        <fullName evidence="11">Protoheme IX farnesyltransferase</fullName>
        <ecNumber evidence="11">2.5.1.141</ecNumber>
    </recommendedName>
    <alternativeName>
        <fullName evidence="11">Heme B farnesyltransferase</fullName>
    </alternativeName>
    <alternativeName>
        <fullName evidence="11">Heme O synthase</fullName>
    </alternativeName>
</protein>